<comment type="caution">
    <text evidence="2">The sequence shown here is derived from an EMBL/GenBank/DDBJ whole genome shotgun (WGS) entry which is preliminary data.</text>
</comment>
<reference evidence="2 3" key="1">
    <citation type="submission" date="2024-08" db="EMBL/GenBank/DDBJ databases">
        <authorList>
            <person name="Lu H."/>
        </authorList>
    </citation>
    <scope>NUCLEOTIDE SEQUENCE [LARGE SCALE GENOMIC DNA]</scope>
    <source>
        <strain evidence="2 3">DXS20W</strain>
    </source>
</reference>
<feature type="domain" description="Peptidase C14 caspase" evidence="1">
    <location>
        <begin position="34"/>
        <end position="240"/>
    </location>
</feature>
<accession>A0ABW7GSW8</accession>
<gene>
    <name evidence="2" type="ORF">ACG04Q_25245</name>
</gene>
<dbReference type="Gene3D" id="3.40.50.1460">
    <property type="match status" value="1"/>
</dbReference>
<dbReference type="EMBL" id="JBIGHX010000013">
    <property type="protein sequence ID" value="MFG6464904.1"/>
    <property type="molecule type" value="Genomic_DNA"/>
</dbReference>
<evidence type="ECO:0000313" key="2">
    <source>
        <dbReference type="EMBL" id="MFG6464904.1"/>
    </source>
</evidence>
<name>A0ABW7GSW8_9BURK</name>
<keyword evidence="3" id="KW-1185">Reference proteome</keyword>
<evidence type="ECO:0000259" key="1">
    <source>
        <dbReference type="Pfam" id="PF00656"/>
    </source>
</evidence>
<dbReference type="RefSeq" id="WP_394514615.1">
    <property type="nucleotide sequence ID" value="NZ_JBIGHX010000013.1"/>
</dbReference>
<dbReference type="Proteomes" id="UP001606302">
    <property type="component" value="Unassembled WGS sequence"/>
</dbReference>
<sequence length="454" mass="48728">MKRGAALGAMPGAWVASAATARAQPPRPDGAPVRLALLLGNRDYPADQELPPIPKNLRDLKAALEAKGFAVTDALNLDVARSRAAIAAFGKVVAAAPPDATVFFYYSGHGVQDEARNLLIAAGVNPGVVADVQKGSLELSQDVVGPLAPRAAGATYAVLDSCRVAIRAAVRDKDGLNQVEAPPGCLIAFSTGAGKPAISPDSENQNTFYTASLVKVLNSVGEETSFADMFRLVRRDVRETMLNHPVNAVRVLAQDPFIADNVQTHAPVLWRPRPADAAAPASSQQDEEELWAQIQQSIWPPELVKLASRYLELFPQGRRVQPAMVALEGSSEAAKLLQRSDIKLYRSSFQPPASASAAMQRDFKRAARGDKDAAKRLGQAYLDSAVDPALDVNKARGRYEGWLQYATALGNGIASYDLALLYRARGQDELATRYEQSARSLGFTPPPALDNKRK</sequence>
<dbReference type="InterPro" id="IPR052039">
    <property type="entry name" value="Caspase-related_regulators"/>
</dbReference>
<dbReference type="SUPFAM" id="SSF52129">
    <property type="entry name" value="Caspase-like"/>
    <property type="match status" value="1"/>
</dbReference>
<evidence type="ECO:0000313" key="3">
    <source>
        <dbReference type="Proteomes" id="UP001606302"/>
    </source>
</evidence>
<dbReference type="PANTHER" id="PTHR22576">
    <property type="entry name" value="MUCOSA ASSOCIATED LYMPHOID TISSUE LYMPHOMA TRANSLOCATION PROTEIN 1/PARACASPASE"/>
    <property type="match status" value="1"/>
</dbReference>
<protein>
    <submittedName>
        <fullName evidence="2">Caspase domain-containing protein</fullName>
    </submittedName>
</protein>
<proteinExistence type="predicted"/>
<dbReference type="PANTHER" id="PTHR22576:SF37">
    <property type="entry name" value="MUCOSA-ASSOCIATED LYMPHOID TISSUE LYMPHOMA TRANSLOCATION PROTEIN 1"/>
    <property type="match status" value="1"/>
</dbReference>
<dbReference type="Pfam" id="PF00656">
    <property type="entry name" value="Peptidase_C14"/>
    <property type="match status" value="1"/>
</dbReference>
<organism evidence="2 3">
    <name type="scientific">Pelomonas lactea</name>
    <dbReference type="NCBI Taxonomy" id="3299030"/>
    <lineage>
        <taxon>Bacteria</taxon>
        <taxon>Pseudomonadati</taxon>
        <taxon>Pseudomonadota</taxon>
        <taxon>Betaproteobacteria</taxon>
        <taxon>Burkholderiales</taxon>
        <taxon>Sphaerotilaceae</taxon>
        <taxon>Roseateles</taxon>
    </lineage>
</organism>
<dbReference type="InterPro" id="IPR029030">
    <property type="entry name" value="Caspase-like_dom_sf"/>
</dbReference>
<dbReference type="InterPro" id="IPR011600">
    <property type="entry name" value="Pept_C14_caspase"/>
</dbReference>